<evidence type="ECO:0000313" key="2">
    <source>
        <dbReference type="EMBL" id="AFU00947.1"/>
    </source>
</evidence>
<evidence type="ECO:0000313" key="3">
    <source>
        <dbReference type="Proteomes" id="UP000006304"/>
    </source>
</evidence>
<proteinExistence type="predicted"/>
<dbReference type="PANTHER" id="PTHR36836">
    <property type="entry name" value="COLANIC ACID BIOSYNTHESIS PROTEIN WCAK"/>
    <property type="match status" value="1"/>
</dbReference>
<dbReference type="eggNOG" id="COG2327">
    <property type="taxonomic scope" value="Bacteria"/>
</dbReference>
<dbReference type="STRING" id="1133849.O3I_014930"/>
<dbReference type="PANTHER" id="PTHR36836:SF1">
    <property type="entry name" value="COLANIC ACID BIOSYNTHESIS PROTEIN WCAK"/>
    <property type="match status" value="1"/>
</dbReference>
<dbReference type="EMBL" id="CP003876">
    <property type="protein sequence ID" value="AFU00947.1"/>
    <property type="molecule type" value="Genomic_DNA"/>
</dbReference>
<dbReference type="KEGG" id="nbr:O3I_014930"/>
<gene>
    <name evidence="2" type="ORF">O3I_014930</name>
</gene>
<dbReference type="AlphaFoldDB" id="K0ETY1"/>
<keyword evidence="3" id="KW-1185">Reference proteome</keyword>
<keyword evidence="2" id="KW-0808">Transferase</keyword>
<organism evidence="2 3">
    <name type="scientific">Nocardia brasiliensis (strain ATCC 700358 / HUJEG-1)</name>
    <dbReference type="NCBI Taxonomy" id="1133849"/>
    <lineage>
        <taxon>Bacteria</taxon>
        <taxon>Bacillati</taxon>
        <taxon>Actinomycetota</taxon>
        <taxon>Actinomycetes</taxon>
        <taxon>Mycobacteriales</taxon>
        <taxon>Nocardiaceae</taxon>
        <taxon>Nocardia</taxon>
    </lineage>
</organism>
<dbReference type="Pfam" id="PF04230">
    <property type="entry name" value="PS_pyruv_trans"/>
    <property type="match status" value="1"/>
</dbReference>
<dbReference type="HOGENOM" id="CLU_686833_0_0_11"/>
<evidence type="ECO:0000259" key="1">
    <source>
        <dbReference type="Pfam" id="PF04230"/>
    </source>
</evidence>
<dbReference type="GO" id="GO:0016740">
    <property type="term" value="F:transferase activity"/>
    <property type="evidence" value="ECO:0007669"/>
    <property type="project" value="UniProtKB-KW"/>
</dbReference>
<name>K0ETY1_NOCB7</name>
<accession>K0ETY1</accession>
<reference evidence="2 3" key="1">
    <citation type="journal article" date="2012" name="J. Bacteriol.">
        <title>Complete genome sequence of Nocardia brasiliensis HUJEG-1.</title>
        <authorList>
            <person name="Vera-Cabrera L."/>
            <person name="Ortiz-Lopez R."/>
            <person name="Elizondo-Gonzalez R."/>
            <person name="Perez-Maya A.A."/>
            <person name="Ocampo-Candiani J."/>
        </authorList>
    </citation>
    <scope>NUCLEOTIDE SEQUENCE [LARGE SCALE GENOMIC DNA]</scope>
    <source>
        <strain evidence="3">ATCC 700358</strain>
    </source>
</reference>
<sequence length="445" mass="47282">MPGGDPIRVLVENGEYALRNRGDLAMMAITVRRLRERWPDARIGMLTDQPRVLRALLPEAEPVCAASGGHWARSGSASEATRVAGTKMIGPAALHWRATSDVPKERLRRIRAAAKTRIRPSGGNAPAPDRAAAQRPAALADASLVIAQGGGYLTDVDRYQAHRALDLLEQAAALGIPTVMLGQGIGPMRDAGLRKHAAAVLPGVDVIALREGRRGPGLLADLGVSPGRILVTGDDAVEFGYELRRAGLGTDLGVCLRIADYSRVGDGARAVLATVLHSCATEFDAALAPLIVSEYDSEDRRATLPLLTGAGHVRSAVRRAGTAADVVRQVSGCRVLVTSTYHLAVFALSQGIPAVALSASQYYDDKFHGLAGMFGTGLRIVRLDDGAFEQQLTDAVRELWTAAPALRDRLQDKATEQIAAGRMALERVFRLVEGGTPAPLSSRSR</sequence>
<feature type="domain" description="Polysaccharide pyruvyl transferase" evidence="1">
    <location>
        <begin position="20"/>
        <end position="358"/>
    </location>
</feature>
<dbReference type="InterPro" id="IPR007345">
    <property type="entry name" value="Polysacch_pyruvyl_Trfase"/>
</dbReference>
<dbReference type="Proteomes" id="UP000006304">
    <property type="component" value="Chromosome"/>
</dbReference>
<protein>
    <submittedName>
        <fullName evidence="2">Polysaccharide pyruvyl transferase</fullName>
    </submittedName>
</protein>
<dbReference type="RefSeq" id="WP_014983802.1">
    <property type="nucleotide sequence ID" value="NC_018681.1"/>
</dbReference>